<evidence type="ECO:0000256" key="1">
    <source>
        <dbReference type="ARBA" id="ARBA00022737"/>
    </source>
</evidence>
<evidence type="ECO:0000256" key="2">
    <source>
        <dbReference type="ARBA" id="ARBA00023043"/>
    </source>
</evidence>
<dbReference type="EMBL" id="JAHXZJ010001864">
    <property type="protein sequence ID" value="KAH0549098.1"/>
    <property type="molecule type" value="Genomic_DNA"/>
</dbReference>
<dbReference type="Gene3D" id="1.25.40.20">
    <property type="entry name" value="Ankyrin repeat-containing domain"/>
    <property type="match status" value="1"/>
</dbReference>
<dbReference type="SUPFAM" id="SSF48403">
    <property type="entry name" value="Ankyrin repeat"/>
    <property type="match status" value="1"/>
</dbReference>
<dbReference type="SMART" id="SM00248">
    <property type="entry name" value="ANK"/>
    <property type="match status" value="4"/>
</dbReference>
<evidence type="ECO:0000256" key="3">
    <source>
        <dbReference type="PROSITE-ProRule" id="PRU00023"/>
    </source>
</evidence>
<dbReference type="PROSITE" id="PS50088">
    <property type="entry name" value="ANK_REPEAT"/>
    <property type="match status" value="3"/>
</dbReference>
<keyword evidence="1" id="KW-0677">Repeat</keyword>
<keyword evidence="5" id="KW-1185">Reference proteome</keyword>
<dbReference type="InterPro" id="IPR002110">
    <property type="entry name" value="Ankyrin_rpt"/>
</dbReference>
<dbReference type="InterPro" id="IPR036770">
    <property type="entry name" value="Ankyrin_rpt-contain_sf"/>
</dbReference>
<evidence type="ECO:0000313" key="4">
    <source>
        <dbReference type="EMBL" id="KAH0549098.1"/>
    </source>
</evidence>
<feature type="repeat" description="ANK" evidence="3">
    <location>
        <begin position="19"/>
        <end position="51"/>
    </location>
</feature>
<dbReference type="PANTHER" id="PTHR24198">
    <property type="entry name" value="ANKYRIN REPEAT AND PROTEIN KINASE DOMAIN-CONTAINING PROTEIN"/>
    <property type="match status" value="1"/>
</dbReference>
<keyword evidence="2 3" id="KW-0040">ANK repeat</keyword>
<dbReference type="Proteomes" id="UP000826195">
    <property type="component" value="Unassembled WGS sequence"/>
</dbReference>
<comment type="caution">
    <text evidence="4">The sequence shown here is derived from an EMBL/GenBank/DDBJ whole genome shotgun (WGS) entry which is preliminary data.</text>
</comment>
<feature type="repeat" description="ANK" evidence="3">
    <location>
        <begin position="82"/>
        <end position="114"/>
    </location>
</feature>
<dbReference type="PROSITE" id="PS50297">
    <property type="entry name" value="ANK_REP_REGION"/>
    <property type="match status" value="2"/>
</dbReference>
<sequence length="149" mass="16737">MQQKFFAQFDVPLREPPKPKGAALNLAITVGNMEIIKTLLDAGAYIDPSNGLRPLHWSIALNKYEIVEYLIKRGADINARCDTKNPVHVAAEKGHKEILELLIDHNAIIDPRAIHDAIQDALQNRHFEIVKILLDTSAKLYPLRICSPL</sequence>
<dbReference type="PANTHER" id="PTHR24198:SF165">
    <property type="entry name" value="ANKYRIN REPEAT-CONTAINING PROTEIN-RELATED"/>
    <property type="match status" value="1"/>
</dbReference>
<dbReference type="Pfam" id="PF12796">
    <property type="entry name" value="Ank_2"/>
    <property type="match status" value="2"/>
</dbReference>
<evidence type="ECO:0008006" key="6">
    <source>
        <dbReference type="Google" id="ProtNLM"/>
    </source>
</evidence>
<protein>
    <recommendedName>
        <fullName evidence="6">Ankyrin repeat protein</fullName>
    </recommendedName>
</protein>
<gene>
    <name evidence="4" type="ORF">KQX54_006078</name>
</gene>
<proteinExistence type="predicted"/>
<accession>A0AAV7ID92</accession>
<evidence type="ECO:0000313" key="5">
    <source>
        <dbReference type="Proteomes" id="UP000826195"/>
    </source>
</evidence>
<reference evidence="4 5" key="1">
    <citation type="journal article" date="2021" name="J. Hered.">
        <title>A chromosome-level genome assembly of the parasitoid wasp, Cotesia glomerata (Hymenoptera: Braconidae).</title>
        <authorList>
            <person name="Pinto B.J."/>
            <person name="Weis J.J."/>
            <person name="Gamble T."/>
            <person name="Ode P.J."/>
            <person name="Paul R."/>
            <person name="Zaspel J.M."/>
        </authorList>
    </citation>
    <scope>NUCLEOTIDE SEQUENCE [LARGE SCALE GENOMIC DNA]</scope>
    <source>
        <strain evidence="4">CgM1</strain>
    </source>
</reference>
<feature type="repeat" description="ANK" evidence="3">
    <location>
        <begin position="50"/>
        <end position="82"/>
    </location>
</feature>
<organism evidence="4 5">
    <name type="scientific">Cotesia glomerata</name>
    <name type="common">Lepidopteran parasitic wasp</name>
    <name type="synonym">Apanteles glomeratus</name>
    <dbReference type="NCBI Taxonomy" id="32391"/>
    <lineage>
        <taxon>Eukaryota</taxon>
        <taxon>Metazoa</taxon>
        <taxon>Ecdysozoa</taxon>
        <taxon>Arthropoda</taxon>
        <taxon>Hexapoda</taxon>
        <taxon>Insecta</taxon>
        <taxon>Pterygota</taxon>
        <taxon>Neoptera</taxon>
        <taxon>Endopterygota</taxon>
        <taxon>Hymenoptera</taxon>
        <taxon>Apocrita</taxon>
        <taxon>Ichneumonoidea</taxon>
        <taxon>Braconidae</taxon>
        <taxon>Microgastrinae</taxon>
        <taxon>Cotesia</taxon>
    </lineage>
</organism>
<name>A0AAV7ID92_COTGL</name>
<dbReference type="AlphaFoldDB" id="A0AAV7ID92"/>